<sequence length="103" mass="11537">MPRDNVSSILKDLKAMEDHGCRYIGFEEAFGGGFCLVLKTGVAKDFFEKQVPKKPGGDRDYVMHHIEVGTDIPHLALRYAGLRNRLVEYESGTLARLIALTEL</sequence>
<proteinExistence type="predicted"/>
<reference evidence="1" key="1">
    <citation type="journal article" date="2020" name="Stud. Mycol.">
        <title>101 Dothideomycetes genomes: a test case for predicting lifestyles and emergence of pathogens.</title>
        <authorList>
            <person name="Haridas S."/>
            <person name="Albert R."/>
            <person name="Binder M."/>
            <person name="Bloem J."/>
            <person name="Labutti K."/>
            <person name="Salamov A."/>
            <person name="Andreopoulos B."/>
            <person name="Baker S."/>
            <person name="Barry K."/>
            <person name="Bills G."/>
            <person name="Bluhm B."/>
            <person name="Cannon C."/>
            <person name="Castanera R."/>
            <person name="Culley D."/>
            <person name="Daum C."/>
            <person name="Ezra D."/>
            <person name="Gonzalez J."/>
            <person name="Henrissat B."/>
            <person name="Kuo A."/>
            <person name="Liang C."/>
            <person name="Lipzen A."/>
            <person name="Lutzoni F."/>
            <person name="Magnuson J."/>
            <person name="Mondo S."/>
            <person name="Nolan M."/>
            <person name="Ohm R."/>
            <person name="Pangilinan J."/>
            <person name="Park H.-J."/>
            <person name="Ramirez L."/>
            <person name="Alfaro M."/>
            <person name="Sun H."/>
            <person name="Tritt A."/>
            <person name="Yoshinaga Y."/>
            <person name="Zwiers L.-H."/>
            <person name="Turgeon B."/>
            <person name="Goodwin S."/>
            <person name="Spatafora J."/>
            <person name="Crous P."/>
            <person name="Grigoriev I."/>
        </authorList>
    </citation>
    <scope>NUCLEOTIDE SEQUENCE</scope>
    <source>
        <strain evidence="1">SCOH1-5</strain>
    </source>
</reference>
<gene>
    <name evidence="1" type="ORF">CERZMDRAFT_95647</name>
</gene>
<name>A0A6A6FLN0_9PEZI</name>
<accession>A0A6A6FLN0</accession>
<dbReference type="EMBL" id="ML992668">
    <property type="protein sequence ID" value="KAF2214375.1"/>
    <property type="molecule type" value="Genomic_DNA"/>
</dbReference>
<dbReference type="OrthoDB" id="3645190at2759"/>
<organism evidence="1 2">
    <name type="scientific">Cercospora zeae-maydis SCOH1-5</name>
    <dbReference type="NCBI Taxonomy" id="717836"/>
    <lineage>
        <taxon>Eukaryota</taxon>
        <taxon>Fungi</taxon>
        <taxon>Dikarya</taxon>
        <taxon>Ascomycota</taxon>
        <taxon>Pezizomycotina</taxon>
        <taxon>Dothideomycetes</taxon>
        <taxon>Dothideomycetidae</taxon>
        <taxon>Mycosphaerellales</taxon>
        <taxon>Mycosphaerellaceae</taxon>
        <taxon>Cercospora</taxon>
    </lineage>
</organism>
<evidence type="ECO:0000313" key="2">
    <source>
        <dbReference type="Proteomes" id="UP000799539"/>
    </source>
</evidence>
<protein>
    <submittedName>
        <fullName evidence="1">Uncharacterized protein</fullName>
    </submittedName>
</protein>
<dbReference type="Proteomes" id="UP000799539">
    <property type="component" value="Unassembled WGS sequence"/>
</dbReference>
<keyword evidence="2" id="KW-1185">Reference proteome</keyword>
<evidence type="ECO:0000313" key="1">
    <source>
        <dbReference type="EMBL" id="KAF2214375.1"/>
    </source>
</evidence>
<dbReference type="AlphaFoldDB" id="A0A6A6FLN0"/>